<name>A0A151MK12_ALLMI</name>
<protein>
    <submittedName>
        <fullName evidence="1">Uncharacterized protein</fullName>
    </submittedName>
</protein>
<dbReference type="EMBL" id="AKHW03005996">
    <property type="protein sequence ID" value="KYO24878.1"/>
    <property type="molecule type" value="Genomic_DNA"/>
</dbReference>
<dbReference type="Proteomes" id="UP000050525">
    <property type="component" value="Unassembled WGS sequence"/>
</dbReference>
<organism evidence="1 2">
    <name type="scientific">Alligator mississippiensis</name>
    <name type="common">American alligator</name>
    <dbReference type="NCBI Taxonomy" id="8496"/>
    <lineage>
        <taxon>Eukaryota</taxon>
        <taxon>Metazoa</taxon>
        <taxon>Chordata</taxon>
        <taxon>Craniata</taxon>
        <taxon>Vertebrata</taxon>
        <taxon>Euteleostomi</taxon>
        <taxon>Archelosauria</taxon>
        <taxon>Archosauria</taxon>
        <taxon>Crocodylia</taxon>
        <taxon>Alligatoridae</taxon>
        <taxon>Alligatorinae</taxon>
        <taxon>Alligator</taxon>
    </lineage>
</organism>
<accession>A0A151MK12</accession>
<dbReference type="AlphaFoldDB" id="A0A151MK12"/>
<evidence type="ECO:0000313" key="1">
    <source>
        <dbReference type="EMBL" id="KYO24878.1"/>
    </source>
</evidence>
<sequence length="125" mass="14081">MNKVNKVLRIIKKSSRRRRWREELRLEEEVESQELCDPSGLCRLHLCVGGAAGKWRWMEVSVTAHTLCPSPSNLNKFGQRTVLFMAPCGTPAPTFCHSFKERIAVTRGRLEGQQKPTADGGICSL</sequence>
<comment type="caution">
    <text evidence="1">The sequence shown here is derived from an EMBL/GenBank/DDBJ whole genome shotgun (WGS) entry which is preliminary data.</text>
</comment>
<evidence type="ECO:0000313" key="2">
    <source>
        <dbReference type="Proteomes" id="UP000050525"/>
    </source>
</evidence>
<gene>
    <name evidence="1" type="ORF">Y1Q_0023752</name>
</gene>
<keyword evidence="2" id="KW-1185">Reference proteome</keyword>
<proteinExistence type="predicted"/>
<dbReference type="STRING" id="8496.A0A151MK12"/>
<reference evidence="1 2" key="1">
    <citation type="journal article" date="2012" name="Genome Biol.">
        <title>Sequencing three crocodilian genomes to illuminate the evolution of archosaurs and amniotes.</title>
        <authorList>
            <person name="St John J.A."/>
            <person name="Braun E.L."/>
            <person name="Isberg S.R."/>
            <person name="Miles L.G."/>
            <person name="Chong A.Y."/>
            <person name="Gongora J."/>
            <person name="Dalzell P."/>
            <person name="Moran C."/>
            <person name="Bed'hom B."/>
            <person name="Abzhanov A."/>
            <person name="Burgess S.C."/>
            <person name="Cooksey A.M."/>
            <person name="Castoe T.A."/>
            <person name="Crawford N.G."/>
            <person name="Densmore L.D."/>
            <person name="Drew J.C."/>
            <person name="Edwards S.V."/>
            <person name="Faircloth B.C."/>
            <person name="Fujita M.K."/>
            <person name="Greenwold M.J."/>
            <person name="Hoffmann F.G."/>
            <person name="Howard J.M."/>
            <person name="Iguchi T."/>
            <person name="Janes D.E."/>
            <person name="Khan S.Y."/>
            <person name="Kohno S."/>
            <person name="de Koning A.J."/>
            <person name="Lance S.L."/>
            <person name="McCarthy F.M."/>
            <person name="McCormack J.E."/>
            <person name="Merchant M.E."/>
            <person name="Peterson D.G."/>
            <person name="Pollock D.D."/>
            <person name="Pourmand N."/>
            <person name="Raney B.J."/>
            <person name="Roessler K.A."/>
            <person name="Sanford J.R."/>
            <person name="Sawyer R.H."/>
            <person name="Schmidt C.J."/>
            <person name="Triplett E.W."/>
            <person name="Tuberville T.D."/>
            <person name="Venegas-Anaya M."/>
            <person name="Howard J.T."/>
            <person name="Jarvis E.D."/>
            <person name="Guillette L.J.Jr."/>
            <person name="Glenn T.C."/>
            <person name="Green R.E."/>
            <person name="Ray D.A."/>
        </authorList>
    </citation>
    <scope>NUCLEOTIDE SEQUENCE [LARGE SCALE GENOMIC DNA]</scope>
    <source>
        <strain evidence="1">KSC_2009_1</strain>
    </source>
</reference>